<name>A0A0E9Q3Q4_ANGAN</name>
<reference evidence="1" key="2">
    <citation type="journal article" date="2015" name="Fish Shellfish Immunol.">
        <title>Early steps in the European eel (Anguilla anguilla)-Vibrio vulnificus interaction in the gills: Role of the RtxA13 toxin.</title>
        <authorList>
            <person name="Callol A."/>
            <person name="Pajuelo D."/>
            <person name="Ebbesson L."/>
            <person name="Teles M."/>
            <person name="MacKenzie S."/>
            <person name="Amaro C."/>
        </authorList>
    </citation>
    <scope>NUCLEOTIDE SEQUENCE</scope>
</reference>
<dbReference type="AlphaFoldDB" id="A0A0E9Q3Q4"/>
<proteinExistence type="predicted"/>
<sequence>MQLADELMQSLTSTINI</sequence>
<accession>A0A0E9Q3Q4</accession>
<organism evidence="1">
    <name type="scientific">Anguilla anguilla</name>
    <name type="common">European freshwater eel</name>
    <name type="synonym">Muraena anguilla</name>
    <dbReference type="NCBI Taxonomy" id="7936"/>
    <lineage>
        <taxon>Eukaryota</taxon>
        <taxon>Metazoa</taxon>
        <taxon>Chordata</taxon>
        <taxon>Craniata</taxon>
        <taxon>Vertebrata</taxon>
        <taxon>Euteleostomi</taxon>
        <taxon>Actinopterygii</taxon>
        <taxon>Neopterygii</taxon>
        <taxon>Teleostei</taxon>
        <taxon>Anguilliformes</taxon>
        <taxon>Anguillidae</taxon>
        <taxon>Anguilla</taxon>
    </lineage>
</organism>
<reference evidence="1" key="1">
    <citation type="submission" date="2014-11" db="EMBL/GenBank/DDBJ databases">
        <authorList>
            <person name="Amaro Gonzalez C."/>
        </authorList>
    </citation>
    <scope>NUCLEOTIDE SEQUENCE</scope>
</reference>
<evidence type="ECO:0000313" key="1">
    <source>
        <dbReference type="EMBL" id="JAH11359.1"/>
    </source>
</evidence>
<protein>
    <submittedName>
        <fullName evidence="1">Uncharacterized protein</fullName>
    </submittedName>
</protein>
<dbReference type="EMBL" id="GBXM01097218">
    <property type="protein sequence ID" value="JAH11359.1"/>
    <property type="molecule type" value="Transcribed_RNA"/>
</dbReference>